<keyword evidence="1 2" id="KW-0238">DNA-binding</keyword>
<feature type="domain" description="Core-binding (CB)" evidence="3">
    <location>
        <begin position="1"/>
        <end position="85"/>
    </location>
</feature>
<evidence type="ECO:0000256" key="1">
    <source>
        <dbReference type="ARBA" id="ARBA00023125"/>
    </source>
</evidence>
<evidence type="ECO:0000259" key="3">
    <source>
        <dbReference type="PROSITE" id="PS51900"/>
    </source>
</evidence>
<accession>A0ABR8WDN1</accession>
<evidence type="ECO:0000313" key="4">
    <source>
        <dbReference type="EMBL" id="MBD8015123.1"/>
    </source>
</evidence>
<dbReference type="PROSITE" id="PS51900">
    <property type="entry name" value="CB"/>
    <property type="match status" value="1"/>
</dbReference>
<dbReference type="EMBL" id="JACSPU010000003">
    <property type="protein sequence ID" value="MBD8015123.1"/>
    <property type="molecule type" value="Genomic_DNA"/>
</dbReference>
<dbReference type="InterPro" id="IPR011010">
    <property type="entry name" value="DNA_brk_join_enz"/>
</dbReference>
<dbReference type="SUPFAM" id="SSF56349">
    <property type="entry name" value="DNA breaking-rejoining enzymes"/>
    <property type="match status" value="1"/>
</dbReference>
<dbReference type="InterPro" id="IPR004107">
    <property type="entry name" value="Integrase_SAM-like_N"/>
</dbReference>
<gene>
    <name evidence="4" type="ORF">H9630_09855</name>
</gene>
<evidence type="ECO:0000256" key="2">
    <source>
        <dbReference type="PROSITE-ProRule" id="PRU01248"/>
    </source>
</evidence>
<comment type="caution">
    <text evidence="4">The sequence shown here is derived from an EMBL/GenBank/DDBJ whole genome shotgun (WGS) entry which is preliminary data.</text>
</comment>
<proteinExistence type="predicted"/>
<dbReference type="Proteomes" id="UP000658980">
    <property type="component" value="Unassembled WGS sequence"/>
</dbReference>
<dbReference type="InterPro" id="IPR010998">
    <property type="entry name" value="Integrase_recombinase_N"/>
</dbReference>
<organism evidence="4 5">
    <name type="scientific">Planococcus wigleyi</name>
    <dbReference type="NCBI Taxonomy" id="2762216"/>
    <lineage>
        <taxon>Bacteria</taxon>
        <taxon>Bacillati</taxon>
        <taxon>Bacillota</taxon>
        <taxon>Bacilli</taxon>
        <taxon>Bacillales</taxon>
        <taxon>Caryophanaceae</taxon>
        <taxon>Planococcus</taxon>
    </lineage>
</organism>
<keyword evidence="5" id="KW-1185">Reference proteome</keyword>
<dbReference type="InterPro" id="IPR044068">
    <property type="entry name" value="CB"/>
</dbReference>
<reference evidence="4 5" key="1">
    <citation type="submission" date="2020-08" db="EMBL/GenBank/DDBJ databases">
        <title>A Genomic Blueprint of the Chicken Gut Microbiome.</title>
        <authorList>
            <person name="Gilroy R."/>
            <person name="Ravi A."/>
            <person name="Getino M."/>
            <person name="Pursley I."/>
            <person name="Horton D.L."/>
            <person name="Alikhan N.-F."/>
            <person name="Baker D."/>
            <person name="Gharbi K."/>
            <person name="Hall N."/>
            <person name="Watson M."/>
            <person name="Adriaenssens E.M."/>
            <person name="Foster-Nyarko E."/>
            <person name="Jarju S."/>
            <person name="Secka A."/>
            <person name="Antonio M."/>
            <person name="Oren A."/>
            <person name="Chaudhuri R."/>
            <person name="La Ragione R.M."/>
            <person name="Hildebrand F."/>
            <person name="Pallen M.J."/>
        </authorList>
    </citation>
    <scope>NUCLEOTIDE SEQUENCE [LARGE SCALE GENOMIC DNA]</scope>
    <source>
        <strain evidence="4 5">Sa1BUA13</strain>
    </source>
</reference>
<dbReference type="Gene3D" id="1.10.150.130">
    <property type="match status" value="1"/>
</dbReference>
<name>A0ABR8WDN1_9BACL</name>
<evidence type="ECO:0000313" key="5">
    <source>
        <dbReference type="Proteomes" id="UP000658980"/>
    </source>
</evidence>
<dbReference type="Pfam" id="PF02899">
    <property type="entry name" value="Phage_int_SAM_1"/>
    <property type="match status" value="1"/>
</dbReference>
<sequence>MRMLYGYEEYRLKEGISPGTLVTELELLKSFVRFVNLRNEKQLEPYEIKPADVRAFLDQEKAKGLKPGTVKRKLSHIRQYFHYLWKVGKVPVDFMPKFEYQLVIEKPVAQLDYAEFVHEKKKVLQHPTLMLNAKLYFLFAMAGFRMREIERLRSRHFRDLGDRVEMNFVTSQDVFWQLVFEDPIEVAVIVQAMERAVFREHDYLISSEKKYGPDYVRNNMKDIYSGLTLLLPKPFKTEEVRIAYIYDLYKVQGKSFDEMVELLGIRPASLTSALKLVFERYNKI</sequence>
<dbReference type="RefSeq" id="WP_191715320.1">
    <property type="nucleotide sequence ID" value="NZ_JACSPU010000003.1"/>
</dbReference>
<protein>
    <submittedName>
        <fullName evidence="4">Site-specific integrase</fullName>
    </submittedName>
</protein>